<dbReference type="InterPro" id="IPR003313">
    <property type="entry name" value="AraC-bd"/>
</dbReference>
<sequence length="315" mass="36009">MRERAEESNKHQQKFSKGERLLPFSSLFQTDGESHEPPIFINRVRESFELLMHAHDFIEICMVTEGTGVHYIGKDQVPVSRGDLFFIPVGVSHVFRPKSANKGRPLMMYNCTLPARQMDKLLQALPAGLQIAEALQGLNDAGQWLHIRDRNEEGRHLFHKLHDEFTSRKPGYAASLCAATIELLVLVYRRWLEDKQRPQPEEPPHQTTRASASLQHIIEQIDAECTAELHVADMAARLGISERHFQRSFKKATGMTFLDYVQSARIDLSCKLLLGSDDKINEIAARAGYSDMKFFHELFKKKTGVTPRQYRLSPN</sequence>
<keyword evidence="2" id="KW-0238">DNA-binding</keyword>
<dbReference type="PRINTS" id="PR00032">
    <property type="entry name" value="HTHARAC"/>
</dbReference>
<dbReference type="OrthoDB" id="2582835at2"/>
<dbReference type="Gene3D" id="1.10.10.60">
    <property type="entry name" value="Homeodomain-like"/>
    <property type="match status" value="2"/>
</dbReference>
<feature type="domain" description="HTH araC/xylS-type" evidence="4">
    <location>
        <begin position="215"/>
        <end position="313"/>
    </location>
</feature>
<dbReference type="GO" id="GO:0043565">
    <property type="term" value="F:sequence-specific DNA binding"/>
    <property type="evidence" value="ECO:0007669"/>
    <property type="project" value="InterPro"/>
</dbReference>
<dbReference type="InterPro" id="IPR018060">
    <property type="entry name" value="HTH_AraC"/>
</dbReference>
<dbReference type="Proteomes" id="UP000249260">
    <property type="component" value="Unassembled WGS sequence"/>
</dbReference>
<reference evidence="5 6" key="1">
    <citation type="submission" date="2018-06" db="EMBL/GenBank/DDBJ databases">
        <title>Paenibacillus montanisoli sp. nov., isolated from mountain area soil.</title>
        <authorList>
            <person name="Wu M."/>
        </authorList>
    </citation>
    <scope>NUCLEOTIDE SEQUENCE [LARGE SCALE GENOMIC DNA]</scope>
    <source>
        <strain evidence="5 6">RA17</strain>
    </source>
</reference>
<organism evidence="5 6">
    <name type="scientific">Paenibacillus montanisoli</name>
    <dbReference type="NCBI Taxonomy" id="2081970"/>
    <lineage>
        <taxon>Bacteria</taxon>
        <taxon>Bacillati</taxon>
        <taxon>Bacillota</taxon>
        <taxon>Bacilli</taxon>
        <taxon>Bacillales</taxon>
        <taxon>Paenibacillaceae</taxon>
        <taxon>Paenibacillus</taxon>
    </lineage>
</organism>
<dbReference type="PROSITE" id="PS00041">
    <property type="entry name" value="HTH_ARAC_FAMILY_1"/>
    <property type="match status" value="1"/>
</dbReference>
<dbReference type="PROSITE" id="PS01124">
    <property type="entry name" value="HTH_ARAC_FAMILY_2"/>
    <property type="match status" value="1"/>
</dbReference>
<evidence type="ECO:0000256" key="3">
    <source>
        <dbReference type="ARBA" id="ARBA00023163"/>
    </source>
</evidence>
<dbReference type="InterPro" id="IPR014710">
    <property type="entry name" value="RmlC-like_jellyroll"/>
</dbReference>
<dbReference type="AlphaFoldDB" id="A0A328TVC5"/>
<evidence type="ECO:0000259" key="4">
    <source>
        <dbReference type="PROSITE" id="PS01124"/>
    </source>
</evidence>
<dbReference type="InterPro" id="IPR037923">
    <property type="entry name" value="HTH-like"/>
</dbReference>
<name>A0A328TVC5_9BACL</name>
<evidence type="ECO:0000313" key="6">
    <source>
        <dbReference type="Proteomes" id="UP000249260"/>
    </source>
</evidence>
<evidence type="ECO:0000256" key="2">
    <source>
        <dbReference type="ARBA" id="ARBA00023125"/>
    </source>
</evidence>
<keyword evidence="3" id="KW-0804">Transcription</keyword>
<dbReference type="SUPFAM" id="SSF46689">
    <property type="entry name" value="Homeodomain-like"/>
    <property type="match status" value="2"/>
</dbReference>
<dbReference type="InterPro" id="IPR009057">
    <property type="entry name" value="Homeodomain-like_sf"/>
</dbReference>
<dbReference type="PANTHER" id="PTHR43280">
    <property type="entry name" value="ARAC-FAMILY TRANSCRIPTIONAL REGULATOR"/>
    <property type="match status" value="1"/>
</dbReference>
<dbReference type="RefSeq" id="WP_112884247.1">
    <property type="nucleotide sequence ID" value="NZ_QLUW01000004.1"/>
</dbReference>
<protein>
    <submittedName>
        <fullName evidence="5">AraC family transcriptional regulator</fullName>
    </submittedName>
</protein>
<dbReference type="EMBL" id="QLUW01000004">
    <property type="protein sequence ID" value="RAP74458.1"/>
    <property type="molecule type" value="Genomic_DNA"/>
</dbReference>
<dbReference type="Gene3D" id="2.60.120.10">
    <property type="entry name" value="Jelly Rolls"/>
    <property type="match status" value="1"/>
</dbReference>
<accession>A0A328TVC5</accession>
<evidence type="ECO:0000313" key="5">
    <source>
        <dbReference type="EMBL" id="RAP74458.1"/>
    </source>
</evidence>
<gene>
    <name evidence="5" type="ORF">DL346_20520</name>
</gene>
<dbReference type="GO" id="GO:0003700">
    <property type="term" value="F:DNA-binding transcription factor activity"/>
    <property type="evidence" value="ECO:0007669"/>
    <property type="project" value="InterPro"/>
</dbReference>
<dbReference type="Pfam" id="PF02311">
    <property type="entry name" value="AraC_binding"/>
    <property type="match status" value="1"/>
</dbReference>
<dbReference type="SMART" id="SM00342">
    <property type="entry name" value="HTH_ARAC"/>
    <property type="match status" value="1"/>
</dbReference>
<dbReference type="InterPro" id="IPR020449">
    <property type="entry name" value="Tscrpt_reg_AraC-type_HTH"/>
</dbReference>
<comment type="caution">
    <text evidence="5">The sequence shown here is derived from an EMBL/GenBank/DDBJ whole genome shotgun (WGS) entry which is preliminary data.</text>
</comment>
<evidence type="ECO:0000256" key="1">
    <source>
        <dbReference type="ARBA" id="ARBA00023015"/>
    </source>
</evidence>
<dbReference type="SUPFAM" id="SSF51215">
    <property type="entry name" value="Regulatory protein AraC"/>
    <property type="match status" value="1"/>
</dbReference>
<dbReference type="InterPro" id="IPR018062">
    <property type="entry name" value="HTH_AraC-typ_CS"/>
</dbReference>
<dbReference type="Pfam" id="PF12833">
    <property type="entry name" value="HTH_18"/>
    <property type="match status" value="1"/>
</dbReference>
<keyword evidence="6" id="KW-1185">Reference proteome</keyword>
<keyword evidence="1" id="KW-0805">Transcription regulation</keyword>
<dbReference type="PANTHER" id="PTHR43280:SF2">
    <property type="entry name" value="HTH-TYPE TRANSCRIPTIONAL REGULATOR EXSA"/>
    <property type="match status" value="1"/>
</dbReference>
<proteinExistence type="predicted"/>